<accession>A0A8T8SQ38</accession>
<organism evidence="2 3">
    <name type="scientific">Tilletia indica</name>
    <dbReference type="NCBI Taxonomy" id="43049"/>
    <lineage>
        <taxon>Eukaryota</taxon>
        <taxon>Fungi</taxon>
        <taxon>Dikarya</taxon>
        <taxon>Basidiomycota</taxon>
        <taxon>Ustilaginomycotina</taxon>
        <taxon>Exobasidiomycetes</taxon>
        <taxon>Tilletiales</taxon>
        <taxon>Tilletiaceae</taxon>
        <taxon>Tilletia</taxon>
    </lineage>
</organism>
<evidence type="ECO:0000256" key="1">
    <source>
        <dbReference type="SAM" id="MobiDB-lite"/>
    </source>
</evidence>
<name>A0A8T8SQ38_9BASI</name>
<evidence type="ECO:0000313" key="3">
    <source>
        <dbReference type="Proteomes" id="UP000077521"/>
    </source>
</evidence>
<reference evidence="2" key="1">
    <citation type="submission" date="2016-04" db="EMBL/GenBank/DDBJ databases">
        <authorList>
            <person name="Nguyen H.D."/>
            <person name="Samba Siva P."/>
            <person name="Cullis J."/>
            <person name="Levesque C.A."/>
            <person name="Hambleton S."/>
        </authorList>
    </citation>
    <scope>NUCLEOTIDE SEQUENCE</scope>
    <source>
        <strain evidence="2">DAOMC 236416</strain>
    </source>
</reference>
<evidence type="ECO:0000313" key="2">
    <source>
        <dbReference type="EMBL" id="KAE8244771.1"/>
    </source>
</evidence>
<proteinExistence type="predicted"/>
<gene>
    <name evidence="2" type="ORF">A4X13_0g6280</name>
</gene>
<keyword evidence="3" id="KW-1185">Reference proteome</keyword>
<protein>
    <submittedName>
        <fullName evidence="2">Uncharacterized protein</fullName>
    </submittedName>
</protein>
<feature type="region of interest" description="Disordered" evidence="1">
    <location>
        <begin position="47"/>
        <end position="73"/>
    </location>
</feature>
<dbReference type="Proteomes" id="UP000077521">
    <property type="component" value="Unassembled WGS sequence"/>
</dbReference>
<sequence>MLTSSTDPELKARANATVLTVGDKVQLVTREATRHAQDVLLASLQHHLKHNPGPSGAMDEDLLDPDSEAEDDNTVQTNCKADVLDSFAAEAESVTFQVEEEEELVQNVLVFKRLNSYESTSGWDDKNIVQVLKVSSESLGVSPPRDLSHGSIDGSPIIQSIKNLFPDHVDLDQDESHQNQMYLRAEAVDRQGLMRELEQVLNEARSLQSSSATRLAQRWAEVLLDKFKVLESDFVILLYWGESGTGNGYLRRKTDMMVAAQRPDLLHGGGVLQAYRASIAKREHCFGTQGAFSPKTNELRVQQRLQCETTAMLLFSGRLCGLNLSMGTHFVPLLTQPSLYGVAAHMLQSVMLVGDDKPLPNQRKYFSADFVKNCAQIVGAKMSAKWDNMFAGMESNLGSLGKELDAPDRIRQRYEYLKQEQQKEWAAVMPRIDG</sequence>
<feature type="compositionally biased region" description="Acidic residues" evidence="1">
    <location>
        <begin position="58"/>
        <end position="73"/>
    </location>
</feature>
<dbReference type="AlphaFoldDB" id="A0A8T8SQ38"/>
<reference evidence="2" key="2">
    <citation type="journal article" date="2019" name="IMA Fungus">
        <title>Genome sequencing and comparison of five Tilletia species to identify candidate genes for the detection of regulated species infecting wheat.</title>
        <authorList>
            <person name="Nguyen H.D.T."/>
            <person name="Sultana T."/>
            <person name="Kesanakurti P."/>
            <person name="Hambleton S."/>
        </authorList>
    </citation>
    <scope>NUCLEOTIDE SEQUENCE</scope>
    <source>
        <strain evidence="2">DAOMC 236416</strain>
    </source>
</reference>
<dbReference type="EMBL" id="LWDF02000578">
    <property type="protein sequence ID" value="KAE8244771.1"/>
    <property type="molecule type" value="Genomic_DNA"/>
</dbReference>
<comment type="caution">
    <text evidence="2">The sequence shown here is derived from an EMBL/GenBank/DDBJ whole genome shotgun (WGS) entry which is preliminary data.</text>
</comment>